<gene>
    <name evidence="1" type="ORF">rCG_58328</name>
</gene>
<protein>
    <submittedName>
        <fullName evidence="1">RCG58328</fullName>
    </submittedName>
</protein>
<evidence type="ECO:0000313" key="1">
    <source>
        <dbReference type="EMBL" id="EDL95532.1"/>
    </source>
</evidence>
<dbReference type="Proteomes" id="UP000234681">
    <property type="component" value="Chromosome 8"/>
</dbReference>
<dbReference type="AlphaFoldDB" id="A6J4K9"/>
<accession>A6J4K9</accession>
<evidence type="ECO:0000313" key="2">
    <source>
        <dbReference type="Proteomes" id="UP000234681"/>
    </source>
</evidence>
<reference evidence="2" key="1">
    <citation type="submission" date="2005-09" db="EMBL/GenBank/DDBJ databases">
        <authorList>
            <person name="Mural R.J."/>
            <person name="Li P.W."/>
            <person name="Adams M.D."/>
            <person name="Amanatides P.G."/>
            <person name="Baden-Tillson H."/>
            <person name="Barnstead M."/>
            <person name="Chin S.H."/>
            <person name="Dew I."/>
            <person name="Evans C.A."/>
            <person name="Ferriera S."/>
            <person name="Flanigan M."/>
            <person name="Fosler C."/>
            <person name="Glodek A."/>
            <person name="Gu Z."/>
            <person name="Holt R.A."/>
            <person name="Jennings D."/>
            <person name="Kraft C.L."/>
            <person name="Lu F."/>
            <person name="Nguyen T."/>
            <person name="Nusskern D.R."/>
            <person name="Pfannkoch C.M."/>
            <person name="Sitter C."/>
            <person name="Sutton G.G."/>
            <person name="Venter J.C."/>
            <person name="Wang Z."/>
            <person name="Woodage T."/>
            <person name="Zheng X.H."/>
            <person name="Zhong F."/>
        </authorList>
    </citation>
    <scope>NUCLEOTIDE SEQUENCE [LARGE SCALE GENOMIC DNA]</scope>
    <source>
        <strain>BN</strain>
        <strain evidence="2">Sprague-Dawley</strain>
    </source>
</reference>
<proteinExistence type="predicted"/>
<sequence length="39" mass="4755">MCGSHWNAGHTLLERHSWKTNKTQLELFKCWEQENVHFQ</sequence>
<name>A6J4K9_RAT</name>
<dbReference type="EMBL" id="CH473975">
    <property type="protein sequence ID" value="EDL95532.1"/>
    <property type="molecule type" value="Genomic_DNA"/>
</dbReference>
<organism evidence="1 2">
    <name type="scientific">Rattus norvegicus</name>
    <name type="common">Rat</name>
    <dbReference type="NCBI Taxonomy" id="10116"/>
    <lineage>
        <taxon>Eukaryota</taxon>
        <taxon>Metazoa</taxon>
        <taxon>Chordata</taxon>
        <taxon>Craniata</taxon>
        <taxon>Vertebrata</taxon>
        <taxon>Euteleostomi</taxon>
        <taxon>Mammalia</taxon>
        <taxon>Eutheria</taxon>
        <taxon>Euarchontoglires</taxon>
        <taxon>Glires</taxon>
        <taxon>Rodentia</taxon>
        <taxon>Myomorpha</taxon>
        <taxon>Muroidea</taxon>
        <taxon>Muridae</taxon>
        <taxon>Murinae</taxon>
        <taxon>Rattus</taxon>
    </lineage>
</organism>